<keyword evidence="3" id="KW-1185">Reference proteome</keyword>
<dbReference type="OrthoDB" id="3791141at2759"/>
<feature type="region of interest" description="Disordered" evidence="1">
    <location>
        <begin position="1"/>
        <end position="34"/>
    </location>
</feature>
<dbReference type="Proteomes" id="UP000799424">
    <property type="component" value="Unassembled WGS sequence"/>
</dbReference>
<organism evidence="2 3">
    <name type="scientific">Ophiobolus disseminans</name>
    <dbReference type="NCBI Taxonomy" id="1469910"/>
    <lineage>
        <taxon>Eukaryota</taxon>
        <taxon>Fungi</taxon>
        <taxon>Dikarya</taxon>
        <taxon>Ascomycota</taxon>
        <taxon>Pezizomycotina</taxon>
        <taxon>Dothideomycetes</taxon>
        <taxon>Pleosporomycetidae</taxon>
        <taxon>Pleosporales</taxon>
        <taxon>Pleosporineae</taxon>
        <taxon>Phaeosphaeriaceae</taxon>
        <taxon>Ophiobolus</taxon>
    </lineage>
</organism>
<sequence>MPKRRSSQAESSGGASKRPCLPPPPQPEVTPSKGTAASSRLLLLPGEVLNKIYKFVLTAEDGKLKLNITEKNQPHPLSRMPLRPFRPYEDLPEFNTLKYVCHKLYKDTAALELKFNTLVFIQTERAQLKPSRQLLEFVRLCSPAKFEWIKTIELQIKALVMSYKHHLRYFLTESHLNAYTRVAQFCRNNPHINVKYVFNSFTWWHNYHMAPESRGFINQGIILLKALRDVDASYLNPEDAEDLLAYGEAQRDDRSVDSWAAPNLRFFPAQDEFDQRVFRGGARGVEFDGIEGGLEGWIEVAKIWAEDGF</sequence>
<dbReference type="PANTHER" id="PTHR42085">
    <property type="entry name" value="F-BOX DOMAIN-CONTAINING PROTEIN"/>
    <property type="match status" value="1"/>
</dbReference>
<gene>
    <name evidence="2" type="ORF">CC86DRAFT_430930</name>
</gene>
<reference evidence="2" key="1">
    <citation type="journal article" date="2020" name="Stud. Mycol.">
        <title>101 Dothideomycetes genomes: a test case for predicting lifestyles and emergence of pathogens.</title>
        <authorList>
            <person name="Haridas S."/>
            <person name="Albert R."/>
            <person name="Binder M."/>
            <person name="Bloem J."/>
            <person name="Labutti K."/>
            <person name="Salamov A."/>
            <person name="Andreopoulos B."/>
            <person name="Baker S."/>
            <person name="Barry K."/>
            <person name="Bills G."/>
            <person name="Bluhm B."/>
            <person name="Cannon C."/>
            <person name="Castanera R."/>
            <person name="Culley D."/>
            <person name="Daum C."/>
            <person name="Ezra D."/>
            <person name="Gonzalez J."/>
            <person name="Henrissat B."/>
            <person name="Kuo A."/>
            <person name="Liang C."/>
            <person name="Lipzen A."/>
            <person name="Lutzoni F."/>
            <person name="Magnuson J."/>
            <person name="Mondo S."/>
            <person name="Nolan M."/>
            <person name="Ohm R."/>
            <person name="Pangilinan J."/>
            <person name="Park H.-J."/>
            <person name="Ramirez L."/>
            <person name="Alfaro M."/>
            <person name="Sun H."/>
            <person name="Tritt A."/>
            <person name="Yoshinaga Y."/>
            <person name="Zwiers L.-H."/>
            <person name="Turgeon B."/>
            <person name="Goodwin S."/>
            <person name="Spatafora J."/>
            <person name="Crous P."/>
            <person name="Grigoriev I."/>
        </authorList>
    </citation>
    <scope>NUCLEOTIDE SEQUENCE</scope>
    <source>
        <strain evidence="2">CBS 113818</strain>
    </source>
</reference>
<dbReference type="InterPro" id="IPR038883">
    <property type="entry name" value="AN11006-like"/>
</dbReference>
<evidence type="ECO:0000256" key="1">
    <source>
        <dbReference type="SAM" id="MobiDB-lite"/>
    </source>
</evidence>
<name>A0A6A7AD60_9PLEO</name>
<evidence type="ECO:0000313" key="2">
    <source>
        <dbReference type="EMBL" id="KAF2831192.1"/>
    </source>
</evidence>
<accession>A0A6A7AD60</accession>
<proteinExistence type="predicted"/>
<dbReference type="AlphaFoldDB" id="A0A6A7AD60"/>
<protein>
    <submittedName>
        <fullName evidence="2">Uncharacterized protein</fullName>
    </submittedName>
</protein>
<dbReference type="EMBL" id="MU006218">
    <property type="protein sequence ID" value="KAF2831192.1"/>
    <property type="molecule type" value="Genomic_DNA"/>
</dbReference>
<dbReference type="PANTHER" id="PTHR42085:SF1">
    <property type="entry name" value="F-BOX DOMAIN-CONTAINING PROTEIN"/>
    <property type="match status" value="1"/>
</dbReference>
<evidence type="ECO:0000313" key="3">
    <source>
        <dbReference type="Proteomes" id="UP000799424"/>
    </source>
</evidence>